<evidence type="ECO:0000256" key="6">
    <source>
        <dbReference type="SAM" id="SignalP"/>
    </source>
</evidence>
<feature type="chain" id="PRO_5038635140" evidence="6">
    <location>
        <begin position="21"/>
        <end position="298"/>
    </location>
</feature>
<evidence type="ECO:0000256" key="1">
    <source>
        <dbReference type="ARBA" id="ARBA00011028"/>
    </source>
</evidence>
<dbReference type="EMBL" id="VULR01000009">
    <property type="protein sequence ID" value="MSS43553.1"/>
    <property type="molecule type" value="Genomic_DNA"/>
</dbReference>
<evidence type="ECO:0000256" key="5">
    <source>
        <dbReference type="SAM" id="Coils"/>
    </source>
</evidence>
<dbReference type="Pfam" id="PF01297">
    <property type="entry name" value="ZnuA"/>
    <property type="match status" value="1"/>
</dbReference>
<dbReference type="PROSITE" id="PS51257">
    <property type="entry name" value="PROKAR_LIPOPROTEIN"/>
    <property type="match status" value="1"/>
</dbReference>
<comment type="caution">
    <text evidence="7">The sequence shown here is derived from an EMBL/GenBank/DDBJ whole genome shotgun (WGS) entry which is preliminary data.</text>
</comment>
<dbReference type="PRINTS" id="PR00691">
    <property type="entry name" value="ADHESINB"/>
</dbReference>
<protein>
    <submittedName>
        <fullName evidence="7">Zinc ABC transporter substrate-binding lipoprotein ZnuA</fullName>
    </submittedName>
</protein>
<comment type="similarity">
    <text evidence="1 4">Belongs to the bacterial solute-binding protein 9 family.</text>
</comment>
<dbReference type="AlphaFoldDB" id="A0A844FHK7"/>
<dbReference type="InterPro" id="IPR006129">
    <property type="entry name" value="AdhesinB"/>
</dbReference>
<dbReference type="Proteomes" id="UP000462760">
    <property type="component" value="Unassembled WGS sequence"/>
</dbReference>
<dbReference type="InterPro" id="IPR006127">
    <property type="entry name" value="ZnuA-like"/>
</dbReference>
<dbReference type="InterPro" id="IPR006128">
    <property type="entry name" value="Lipoprotein_PsaA-like"/>
</dbReference>
<feature type="signal peptide" evidence="6">
    <location>
        <begin position="1"/>
        <end position="20"/>
    </location>
</feature>
<organism evidence="7 8">
    <name type="scientific">Anaerosalibacter bizertensis</name>
    <dbReference type="NCBI Taxonomy" id="932217"/>
    <lineage>
        <taxon>Bacteria</taxon>
        <taxon>Bacillati</taxon>
        <taxon>Bacillota</taxon>
        <taxon>Tissierellia</taxon>
        <taxon>Tissierellales</taxon>
        <taxon>Sporanaerobacteraceae</taxon>
        <taxon>Anaerosalibacter</taxon>
    </lineage>
</organism>
<dbReference type="GO" id="GO:0007155">
    <property type="term" value="P:cell adhesion"/>
    <property type="evidence" value="ECO:0007669"/>
    <property type="project" value="InterPro"/>
</dbReference>
<sequence length="298" mass="34043">MKKYISIVLIIAISLLVGCANDNTTKKDTDGKLVVYTSFYPQYYLAKEIGKDKIDIHSIVPNGVEPHDFEPSMKQIKEVQNANIVVYNGADMEHWIDKLLETIDKKEVDIINSSEFVELVKLEGRPDPHIWLDPLNMDKIGLEIKNSLVKMDEKNQEFYEKNYAELSSKLQKLNEEYEAVLKDKKRDTILVSHSAFTYITEKYDIEQISVTGISPEEEPSPKVISELIDIAKTKELEYIFLETLASPKTADIIAEEAKLEVLTLNPLEGLTKKEENNGEDYISIMEKNLENLKKALVD</sequence>
<dbReference type="GO" id="GO:0030001">
    <property type="term" value="P:metal ion transport"/>
    <property type="evidence" value="ECO:0007669"/>
    <property type="project" value="InterPro"/>
</dbReference>
<evidence type="ECO:0000313" key="8">
    <source>
        <dbReference type="Proteomes" id="UP000462760"/>
    </source>
</evidence>
<evidence type="ECO:0000313" key="7">
    <source>
        <dbReference type="EMBL" id="MSS43553.1"/>
    </source>
</evidence>
<proteinExistence type="inferred from homology"/>
<reference evidence="7 8" key="1">
    <citation type="submission" date="2019-08" db="EMBL/GenBank/DDBJ databases">
        <title>In-depth cultivation of the pig gut microbiome towards novel bacterial diversity and tailored functional studies.</title>
        <authorList>
            <person name="Wylensek D."/>
            <person name="Hitch T.C.A."/>
            <person name="Clavel T."/>
        </authorList>
    </citation>
    <scope>NUCLEOTIDE SEQUENCE [LARGE SCALE GENOMIC DNA]</scope>
    <source>
        <strain evidence="7 8">Med78-601-WT-4W-RMD-3</strain>
    </source>
</reference>
<accession>A0A844FHK7</accession>
<feature type="coiled-coil region" evidence="5">
    <location>
        <begin position="156"/>
        <end position="187"/>
    </location>
</feature>
<evidence type="ECO:0000256" key="4">
    <source>
        <dbReference type="RuleBase" id="RU003512"/>
    </source>
</evidence>
<dbReference type="InterPro" id="IPR050492">
    <property type="entry name" value="Bact_metal-bind_prot9"/>
</dbReference>
<keyword evidence="2 4" id="KW-0813">Transport</keyword>
<dbReference type="OrthoDB" id="9810636at2"/>
<dbReference type="RefSeq" id="WP_154484238.1">
    <property type="nucleotide sequence ID" value="NZ_JBCLQA010000023.1"/>
</dbReference>
<evidence type="ECO:0000256" key="3">
    <source>
        <dbReference type="ARBA" id="ARBA00022729"/>
    </source>
</evidence>
<keyword evidence="7" id="KW-0449">Lipoprotein</keyword>
<gene>
    <name evidence="7" type="ORF">FYJ27_07410</name>
</gene>
<dbReference type="PANTHER" id="PTHR42953:SF3">
    <property type="entry name" value="HIGH-AFFINITY ZINC UPTAKE SYSTEM PROTEIN ZNUA"/>
    <property type="match status" value="1"/>
</dbReference>
<dbReference type="PANTHER" id="PTHR42953">
    <property type="entry name" value="HIGH-AFFINITY ZINC UPTAKE SYSTEM PROTEIN ZNUA-RELATED"/>
    <property type="match status" value="1"/>
</dbReference>
<dbReference type="PRINTS" id="PR00690">
    <property type="entry name" value="ADHESNFAMILY"/>
</dbReference>
<keyword evidence="5" id="KW-0175">Coiled coil</keyword>
<dbReference type="GO" id="GO:0046872">
    <property type="term" value="F:metal ion binding"/>
    <property type="evidence" value="ECO:0007669"/>
    <property type="project" value="InterPro"/>
</dbReference>
<evidence type="ECO:0000256" key="2">
    <source>
        <dbReference type="ARBA" id="ARBA00022448"/>
    </source>
</evidence>
<dbReference type="Gene3D" id="3.40.50.1980">
    <property type="entry name" value="Nitrogenase molybdenum iron protein domain"/>
    <property type="match status" value="2"/>
</dbReference>
<dbReference type="SUPFAM" id="SSF53807">
    <property type="entry name" value="Helical backbone' metal receptor"/>
    <property type="match status" value="1"/>
</dbReference>
<name>A0A844FHK7_9FIRM</name>
<keyword evidence="3 6" id="KW-0732">Signal</keyword>